<dbReference type="Pfam" id="PF00412">
    <property type="entry name" value="LIM"/>
    <property type="match status" value="1"/>
</dbReference>
<dbReference type="PANTHER" id="PTHR46218:SF4">
    <property type="entry name" value="LIM AND SH3 DOMAIN PROTEIN LASP"/>
    <property type="match status" value="1"/>
</dbReference>
<dbReference type="PANTHER" id="PTHR46218">
    <property type="entry name" value="LASP"/>
    <property type="match status" value="1"/>
</dbReference>
<feature type="domain" description="LIM zinc-binding" evidence="7">
    <location>
        <begin position="5"/>
        <end position="65"/>
    </location>
</feature>
<keyword evidence="4 5" id="KW-0440">LIM domain</keyword>
<feature type="region of interest" description="Disordered" evidence="6">
    <location>
        <begin position="127"/>
        <end position="146"/>
    </location>
</feature>
<evidence type="ECO:0000259" key="7">
    <source>
        <dbReference type="PROSITE" id="PS50023"/>
    </source>
</evidence>
<keyword evidence="1 5" id="KW-0479">Metal-binding</keyword>
<organism evidence="8 9">
    <name type="scientific">Meloidogyne enterolobii</name>
    <name type="common">Root-knot nematode worm</name>
    <name type="synonym">Meloidogyne mayaguensis</name>
    <dbReference type="NCBI Taxonomy" id="390850"/>
    <lineage>
        <taxon>Eukaryota</taxon>
        <taxon>Metazoa</taxon>
        <taxon>Ecdysozoa</taxon>
        <taxon>Nematoda</taxon>
        <taxon>Chromadorea</taxon>
        <taxon>Rhabditida</taxon>
        <taxon>Tylenchina</taxon>
        <taxon>Tylenchomorpha</taxon>
        <taxon>Tylenchoidea</taxon>
        <taxon>Meloidogynidae</taxon>
        <taxon>Meloidogyninae</taxon>
        <taxon>Meloidogyne</taxon>
    </lineage>
</organism>
<feature type="compositionally biased region" description="Basic and acidic residues" evidence="6">
    <location>
        <begin position="127"/>
        <end position="139"/>
    </location>
</feature>
<dbReference type="InterPro" id="IPR000900">
    <property type="entry name" value="Nebulin_repeat"/>
</dbReference>
<evidence type="ECO:0000313" key="9">
    <source>
        <dbReference type="Proteomes" id="UP000580250"/>
    </source>
</evidence>
<dbReference type="InterPro" id="IPR051759">
    <property type="entry name" value="LIM-SH3_domain_protein"/>
</dbReference>
<dbReference type="GO" id="GO:0046872">
    <property type="term" value="F:metal ion binding"/>
    <property type="evidence" value="ECO:0007669"/>
    <property type="project" value="UniProtKB-KW"/>
</dbReference>
<evidence type="ECO:0000256" key="5">
    <source>
        <dbReference type="PROSITE-ProRule" id="PRU00125"/>
    </source>
</evidence>
<dbReference type="PROSITE" id="PS51216">
    <property type="entry name" value="NEBULIN"/>
    <property type="match status" value="1"/>
</dbReference>
<dbReference type="Pfam" id="PF00880">
    <property type="entry name" value="Nebulin"/>
    <property type="match status" value="1"/>
</dbReference>
<dbReference type="SMART" id="SM00227">
    <property type="entry name" value="NEBU"/>
    <property type="match status" value="2"/>
</dbReference>
<dbReference type="OrthoDB" id="191061at2759"/>
<accession>A0A6V7VJW8</accession>
<evidence type="ECO:0000313" key="8">
    <source>
        <dbReference type="EMBL" id="CAD2175217.1"/>
    </source>
</evidence>
<dbReference type="GO" id="GO:0005737">
    <property type="term" value="C:cytoplasm"/>
    <property type="evidence" value="ECO:0007669"/>
    <property type="project" value="UniProtKB-ARBA"/>
</dbReference>
<evidence type="ECO:0000256" key="1">
    <source>
        <dbReference type="ARBA" id="ARBA00022723"/>
    </source>
</evidence>
<dbReference type="Gene3D" id="2.10.110.10">
    <property type="entry name" value="Cysteine Rich Protein"/>
    <property type="match status" value="1"/>
</dbReference>
<dbReference type="InterPro" id="IPR001781">
    <property type="entry name" value="Znf_LIM"/>
</dbReference>
<keyword evidence="3 5" id="KW-0862">Zinc</keyword>
<keyword evidence="2" id="KW-0677">Repeat</keyword>
<dbReference type="SUPFAM" id="SSF57716">
    <property type="entry name" value="Glucocorticoid receptor-like (DNA-binding domain)"/>
    <property type="match status" value="2"/>
</dbReference>
<dbReference type="CDD" id="cd09447">
    <property type="entry name" value="LIM_LASP"/>
    <property type="match status" value="1"/>
</dbReference>
<gene>
    <name evidence="8" type="ORF">MENT_LOCUS26931</name>
</gene>
<dbReference type="EMBL" id="CAJEWN010000250">
    <property type="protein sequence ID" value="CAD2175217.1"/>
    <property type="molecule type" value="Genomic_DNA"/>
</dbReference>
<evidence type="ECO:0000256" key="2">
    <source>
        <dbReference type="ARBA" id="ARBA00022737"/>
    </source>
</evidence>
<sequence>MAAKCAREECGKTVYPIEELKCLDKVWHKGCFKCTACGMTLSMKTYKGYEKKPYCEAHYPKTVPSAVIDTPEMERVRINTKNQSAVQYHEQFEKMRGTKIEVADDPEMKRLLDNTKVQSLAHYHGEHQKKVDQDAHRSGGESPNPAAAAAAAFFATAATANIQPTPAYEPSHKVYNSNSMESISTHSSSQPSNTTHLHLNYQQINNGNENSNNGNPAASFNVYGLLAAVDAKKKNKENDGISPYTQRLMQQTHGTIVYSTEMGGRVSPTEKKPVGSIADYDPMSAEQPTKQTHLALQVVEKPLEERLRREGLLLKLFMIIQLRIKMKLALRKEMLLLIAKKWMMAGQLTGTVQKTLLWGMLPANYVEKINTPTGMFRVK</sequence>
<protein>
    <recommendedName>
        <fullName evidence="7">LIM zinc-binding domain-containing protein</fullName>
    </recommendedName>
</protein>
<comment type="caution">
    <text evidence="8">The sequence shown here is derived from an EMBL/GenBank/DDBJ whole genome shotgun (WGS) entry which is preliminary data.</text>
</comment>
<reference evidence="8 9" key="1">
    <citation type="submission" date="2020-08" db="EMBL/GenBank/DDBJ databases">
        <authorList>
            <person name="Koutsovoulos G."/>
            <person name="Danchin GJ E."/>
        </authorList>
    </citation>
    <scope>NUCLEOTIDE SEQUENCE [LARGE SCALE GENOMIC DNA]</scope>
</reference>
<evidence type="ECO:0000256" key="4">
    <source>
        <dbReference type="ARBA" id="ARBA00023038"/>
    </source>
</evidence>
<dbReference type="PROSITE" id="PS50023">
    <property type="entry name" value="LIM_DOMAIN_2"/>
    <property type="match status" value="1"/>
</dbReference>
<name>A0A6V7VJW8_MELEN</name>
<dbReference type="FunFam" id="2.10.110.10:FF:000087">
    <property type="entry name" value="LIM zinc-binding domain-containing Nebulette"/>
    <property type="match status" value="1"/>
</dbReference>
<dbReference type="GO" id="GO:0005925">
    <property type="term" value="C:focal adhesion"/>
    <property type="evidence" value="ECO:0007669"/>
    <property type="project" value="TreeGrafter"/>
</dbReference>
<dbReference type="AlphaFoldDB" id="A0A6V7VJW8"/>
<dbReference type="GO" id="GO:0051015">
    <property type="term" value="F:actin filament binding"/>
    <property type="evidence" value="ECO:0007669"/>
    <property type="project" value="TreeGrafter"/>
</dbReference>
<evidence type="ECO:0000256" key="3">
    <source>
        <dbReference type="ARBA" id="ARBA00022833"/>
    </source>
</evidence>
<proteinExistence type="predicted"/>
<evidence type="ECO:0000256" key="6">
    <source>
        <dbReference type="SAM" id="MobiDB-lite"/>
    </source>
</evidence>
<dbReference type="Proteomes" id="UP000580250">
    <property type="component" value="Unassembled WGS sequence"/>
</dbReference>
<dbReference type="SMART" id="SM00132">
    <property type="entry name" value="LIM"/>
    <property type="match status" value="1"/>
</dbReference>